<keyword evidence="1" id="KW-0812">Transmembrane</keyword>
<dbReference type="Proteomes" id="UP000389128">
    <property type="component" value="Unassembled WGS sequence"/>
</dbReference>
<keyword evidence="1" id="KW-0472">Membrane</keyword>
<accession>A0A6C2D1Z2</accession>
<dbReference type="EMBL" id="SDKK01000007">
    <property type="protein sequence ID" value="TYC59699.1"/>
    <property type="molecule type" value="Genomic_DNA"/>
</dbReference>
<protein>
    <submittedName>
        <fullName evidence="2">DUF2845 domain-containing protein</fullName>
    </submittedName>
</protein>
<keyword evidence="3" id="KW-1185">Reference proteome</keyword>
<feature type="transmembrane region" description="Helical" evidence="1">
    <location>
        <begin position="7"/>
        <end position="25"/>
    </location>
</feature>
<sequence>MAKKSSGSMGGVIFIVMISGIVAAYEWAQRNWQILSVAASVLLGLFIWSQARKRKRYDKWAQSLHEKYGDAKVVEGILNKEFWKGMTKEQLNDSLGEPSAVDVQALKTKHKEIWKYQEVKKGQYALRITLDNHEVVSWDQKS</sequence>
<comment type="caution">
    <text evidence="2">The sequence shown here is derived from an EMBL/GenBank/DDBJ whole genome shotgun (WGS) entry which is preliminary data.</text>
</comment>
<evidence type="ECO:0000313" key="2">
    <source>
        <dbReference type="EMBL" id="TYC59699.1"/>
    </source>
</evidence>
<proteinExistence type="predicted"/>
<dbReference type="OrthoDB" id="9155427at2"/>
<keyword evidence="1" id="KW-1133">Transmembrane helix</keyword>
<evidence type="ECO:0000313" key="3">
    <source>
        <dbReference type="Proteomes" id="UP000389128"/>
    </source>
</evidence>
<dbReference type="RefSeq" id="WP_148578719.1">
    <property type="nucleotide sequence ID" value="NZ_SDKK01000007.1"/>
</dbReference>
<dbReference type="AlphaFoldDB" id="A0A6C2D1Z2"/>
<name>A0A6C2D1Z2_9RHOO</name>
<organism evidence="2 3">
    <name type="scientific">Zoogloea oleivorans</name>
    <dbReference type="NCBI Taxonomy" id="1552750"/>
    <lineage>
        <taxon>Bacteria</taxon>
        <taxon>Pseudomonadati</taxon>
        <taxon>Pseudomonadota</taxon>
        <taxon>Betaproteobacteria</taxon>
        <taxon>Rhodocyclales</taxon>
        <taxon>Zoogloeaceae</taxon>
        <taxon>Zoogloea</taxon>
    </lineage>
</organism>
<reference evidence="2 3" key="1">
    <citation type="submission" date="2019-01" db="EMBL/GenBank/DDBJ databases">
        <title>Zoogloea oleivorans genome sequencing and assembly.</title>
        <authorList>
            <person name="Tancsics A."/>
            <person name="Farkas M."/>
            <person name="Kriszt B."/>
            <person name="Maroti G."/>
            <person name="Horvath B."/>
        </authorList>
    </citation>
    <scope>NUCLEOTIDE SEQUENCE [LARGE SCALE GENOMIC DNA]</scope>
    <source>
        <strain evidence="2 3">Buc</strain>
    </source>
</reference>
<evidence type="ECO:0000256" key="1">
    <source>
        <dbReference type="SAM" id="Phobius"/>
    </source>
</evidence>
<gene>
    <name evidence="2" type="ORF">ETQ85_09050</name>
</gene>
<feature type="transmembrane region" description="Helical" evidence="1">
    <location>
        <begin position="31"/>
        <end position="49"/>
    </location>
</feature>